<keyword evidence="2" id="KW-1185">Reference proteome</keyword>
<dbReference type="RefSeq" id="WP_134849260.1">
    <property type="nucleotide sequence ID" value="NZ_SPNB01000013.1"/>
</dbReference>
<evidence type="ECO:0000313" key="1">
    <source>
        <dbReference type="EMBL" id="TFH93955.1"/>
    </source>
</evidence>
<comment type="caution">
    <text evidence="1">The sequence shown here is derived from an EMBL/GenBank/DDBJ whole genome shotgun (WGS) entry which is preliminary data.</text>
</comment>
<evidence type="ECO:0000313" key="2">
    <source>
        <dbReference type="Proteomes" id="UP000297225"/>
    </source>
</evidence>
<sequence>MVSYTPIDLSNPPEDTPPQPEQDVKGTQGTIHINKYDNNTTVSNSSISNDEISLYLTTDLIKQSKSLFKTVMIA</sequence>
<gene>
    <name evidence="1" type="ORF">E4P47_09555</name>
</gene>
<accession>A0A4Y8WME5</accession>
<dbReference type="EMBL" id="SPNC01000240">
    <property type="protein sequence ID" value="TFH93955.1"/>
    <property type="molecule type" value="Genomic_DNA"/>
</dbReference>
<name>A0A4Y8WME5_9PORP</name>
<reference evidence="1 2" key="1">
    <citation type="submission" date="2019-03" db="EMBL/GenBank/DDBJ databases">
        <title>Porphyromonas levii Isolated from the Uterus of Dairy Cows.</title>
        <authorList>
            <person name="Francis A.M."/>
        </authorList>
    </citation>
    <scope>NUCLEOTIDE SEQUENCE [LARGE SCALE GENOMIC DNA]</scope>
    <source>
        <strain evidence="1 2">AF5678</strain>
    </source>
</reference>
<dbReference type="Proteomes" id="UP000297225">
    <property type="component" value="Unassembled WGS sequence"/>
</dbReference>
<organism evidence="1 2">
    <name type="scientific">Porphyromonas levii</name>
    <dbReference type="NCBI Taxonomy" id="28114"/>
    <lineage>
        <taxon>Bacteria</taxon>
        <taxon>Pseudomonadati</taxon>
        <taxon>Bacteroidota</taxon>
        <taxon>Bacteroidia</taxon>
        <taxon>Bacteroidales</taxon>
        <taxon>Porphyromonadaceae</taxon>
        <taxon>Porphyromonas</taxon>
    </lineage>
</organism>
<proteinExistence type="predicted"/>
<dbReference type="AlphaFoldDB" id="A0A4Y8WME5"/>
<protein>
    <submittedName>
        <fullName evidence="1">Uncharacterized protein</fullName>
    </submittedName>
</protein>